<dbReference type="InterPro" id="IPR017853">
    <property type="entry name" value="GH"/>
</dbReference>
<keyword evidence="4" id="KW-0378">Hydrolase</keyword>
<reference evidence="7" key="2">
    <citation type="submission" date="2020-09" db="EMBL/GenBank/DDBJ databases">
        <authorList>
            <person name="Sun Q."/>
            <person name="Zhou Y."/>
        </authorList>
    </citation>
    <scope>NUCLEOTIDE SEQUENCE</scope>
    <source>
        <strain evidence="7">CGMCC 1.7086</strain>
    </source>
</reference>
<organism evidence="7 8">
    <name type="scientific">Bowmanella pacifica</name>
    <dbReference type="NCBI Taxonomy" id="502051"/>
    <lineage>
        <taxon>Bacteria</taxon>
        <taxon>Pseudomonadati</taxon>
        <taxon>Pseudomonadota</taxon>
        <taxon>Gammaproteobacteria</taxon>
        <taxon>Alteromonadales</taxon>
        <taxon>Alteromonadaceae</taxon>
        <taxon>Bowmanella</taxon>
    </lineage>
</organism>
<feature type="domain" description="Glycoside hydrolase family 3 N-terminal" evidence="6">
    <location>
        <begin position="12"/>
        <end position="289"/>
    </location>
</feature>
<comment type="similarity">
    <text evidence="2">Belongs to the glycosyl hydrolase 3 family.</text>
</comment>
<protein>
    <recommendedName>
        <fullName evidence="3">beta-N-acetylhexosaminidase</fullName>
        <ecNumber evidence="3">3.2.1.52</ecNumber>
    </recommendedName>
</protein>
<keyword evidence="5" id="KW-0326">Glycosidase</keyword>
<evidence type="ECO:0000259" key="6">
    <source>
        <dbReference type="Pfam" id="PF00933"/>
    </source>
</evidence>
<evidence type="ECO:0000256" key="5">
    <source>
        <dbReference type="ARBA" id="ARBA00023295"/>
    </source>
</evidence>
<dbReference type="InterPro" id="IPR036962">
    <property type="entry name" value="Glyco_hydro_3_N_sf"/>
</dbReference>
<reference evidence="7" key="1">
    <citation type="journal article" date="2014" name="Int. J. Syst. Evol. Microbiol.">
        <title>Complete genome sequence of Corynebacterium casei LMG S-19264T (=DSM 44701T), isolated from a smear-ripened cheese.</title>
        <authorList>
            <consortium name="US DOE Joint Genome Institute (JGI-PGF)"/>
            <person name="Walter F."/>
            <person name="Albersmeier A."/>
            <person name="Kalinowski J."/>
            <person name="Ruckert C."/>
        </authorList>
    </citation>
    <scope>NUCLEOTIDE SEQUENCE</scope>
    <source>
        <strain evidence="7">CGMCC 1.7086</strain>
    </source>
</reference>
<evidence type="ECO:0000313" key="8">
    <source>
        <dbReference type="Proteomes" id="UP000606935"/>
    </source>
</evidence>
<dbReference type="InterPro" id="IPR001764">
    <property type="entry name" value="Glyco_hydro_3_N"/>
</dbReference>
<dbReference type="Proteomes" id="UP000606935">
    <property type="component" value="Unassembled WGS sequence"/>
</dbReference>
<evidence type="ECO:0000256" key="2">
    <source>
        <dbReference type="ARBA" id="ARBA00005336"/>
    </source>
</evidence>
<dbReference type="GO" id="GO:0009254">
    <property type="term" value="P:peptidoglycan turnover"/>
    <property type="evidence" value="ECO:0007669"/>
    <property type="project" value="TreeGrafter"/>
</dbReference>
<evidence type="ECO:0000256" key="1">
    <source>
        <dbReference type="ARBA" id="ARBA00001231"/>
    </source>
</evidence>
<dbReference type="InterPro" id="IPR050226">
    <property type="entry name" value="NagZ_Beta-hexosaminidase"/>
</dbReference>
<comment type="catalytic activity">
    <reaction evidence="1">
        <text>Hydrolysis of terminal non-reducing N-acetyl-D-hexosamine residues in N-acetyl-beta-D-hexosaminides.</text>
        <dbReference type="EC" id="3.2.1.52"/>
    </reaction>
</comment>
<evidence type="ECO:0000256" key="4">
    <source>
        <dbReference type="ARBA" id="ARBA00022801"/>
    </source>
</evidence>
<comment type="caution">
    <text evidence="7">The sequence shown here is derived from an EMBL/GenBank/DDBJ whole genome shotgun (WGS) entry which is preliminary data.</text>
</comment>
<dbReference type="PANTHER" id="PTHR30480:SF13">
    <property type="entry name" value="BETA-HEXOSAMINIDASE"/>
    <property type="match status" value="1"/>
</dbReference>
<sequence>MGPLMLDLAGHELSEEEKDILDHPLVGGIILTRCNFYNLEQLRELITQTRASARNTLLIGIEQEGGTGQVLKVGLSPLPPLSSLFRCAEGQLDNACHLAYQAGWLTAAELLALDIDLSFGPVLDILGPSPLVAGRAFHSKSQQVIEMAASYAKGMHEAGMKTVGKHFPGLGYVQDAEKRVDPRPLAEIRHHDLRVFQAMQQQNLLDAVMVAHVQYPAVDKLLACYSRRWLRDILRKELDFDGVVFSGNLSASVSNTREFAEKARLALDAGCDMVLVCGNRDGAIAVLDALPSSYQASERLNTLRKSDAPSLSALRTKTLWQTANSAMESLHAG</sequence>
<dbReference type="PANTHER" id="PTHR30480">
    <property type="entry name" value="BETA-HEXOSAMINIDASE-RELATED"/>
    <property type="match status" value="1"/>
</dbReference>
<dbReference type="EC" id="3.2.1.52" evidence="3"/>
<dbReference type="Gene3D" id="3.20.20.300">
    <property type="entry name" value="Glycoside hydrolase, family 3, N-terminal domain"/>
    <property type="match status" value="1"/>
</dbReference>
<name>A0A917Z6W6_9ALTE</name>
<dbReference type="SUPFAM" id="SSF51445">
    <property type="entry name" value="(Trans)glycosidases"/>
    <property type="match status" value="1"/>
</dbReference>
<proteinExistence type="inferred from homology"/>
<evidence type="ECO:0000256" key="3">
    <source>
        <dbReference type="ARBA" id="ARBA00012663"/>
    </source>
</evidence>
<dbReference type="Pfam" id="PF00933">
    <property type="entry name" value="Glyco_hydro_3"/>
    <property type="match status" value="1"/>
</dbReference>
<keyword evidence="8" id="KW-1185">Reference proteome</keyword>
<dbReference type="EMBL" id="BMLS01000009">
    <property type="protein sequence ID" value="GGO74729.1"/>
    <property type="molecule type" value="Genomic_DNA"/>
</dbReference>
<gene>
    <name evidence="7" type="primary">nagZ</name>
    <name evidence="7" type="ORF">GCM10010982_38250</name>
</gene>
<dbReference type="AlphaFoldDB" id="A0A917Z6W6"/>
<dbReference type="GO" id="GO:0005975">
    <property type="term" value="P:carbohydrate metabolic process"/>
    <property type="evidence" value="ECO:0007669"/>
    <property type="project" value="InterPro"/>
</dbReference>
<accession>A0A917Z6W6</accession>
<evidence type="ECO:0000313" key="7">
    <source>
        <dbReference type="EMBL" id="GGO74729.1"/>
    </source>
</evidence>
<dbReference type="NCBIfam" id="NF003740">
    <property type="entry name" value="PRK05337.1"/>
    <property type="match status" value="1"/>
</dbReference>
<dbReference type="GO" id="GO:0004563">
    <property type="term" value="F:beta-N-acetylhexosaminidase activity"/>
    <property type="evidence" value="ECO:0007669"/>
    <property type="project" value="UniProtKB-EC"/>
</dbReference>